<protein>
    <submittedName>
        <fullName evidence="2">Uncharacterized protein</fullName>
    </submittedName>
</protein>
<organism evidence="2 3">
    <name type="scientific">Oryza rufipogon</name>
    <name type="common">Brownbeard rice</name>
    <name type="synonym">Asian wild rice</name>
    <dbReference type="NCBI Taxonomy" id="4529"/>
    <lineage>
        <taxon>Eukaryota</taxon>
        <taxon>Viridiplantae</taxon>
        <taxon>Streptophyta</taxon>
        <taxon>Embryophyta</taxon>
        <taxon>Tracheophyta</taxon>
        <taxon>Spermatophyta</taxon>
        <taxon>Magnoliopsida</taxon>
        <taxon>Liliopsida</taxon>
        <taxon>Poales</taxon>
        <taxon>Poaceae</taxon>
        <taxon>BOP clade</taxon>
        <taxon>Oryzoideae</taxon>
        <taxon>Oryzeae</taxon>
        <taxon>Oryzinae</taxon>
        <taxon>Oryza</taxon>
    </lineage>
</organism>
<reference evidence="2" key="2">
    <citation type="submission" date="2015-06" db="UniProtKB">
        <authorList>
            <consortium name="EnsemblPlants"/>
        </authorList>
    </citation>
    <scope>IDENTIFICATION</scope>
</reference>
<dbReference type="HOGENOM" id="CLU_1247113_0_0_1"/>
<reference evidence="3" key="1">
    <citation type="submission" date="2013-06" db="EMBL/GenBank/DDBJ databases">
        <authorList>
            <person name="Zhao Q."/>
        </authorList>
    </citation>
    <scope>NUCLEOTIDE SEQUENCE</scope>
    <source>
        <strain evidence="3">cv. W1943</strain>
    </source>
</reference>
<dbReference type="Proteomes" id="UP000008022">
    <property type="component" value="Unassembled WGS sequence"/>
</dbReference>
<evidence type="ECO:0000313" key="2">
    <source>
        <dbReference type="EnsemblPlants" id="ORUFI01G24850.1"/>
    </source>
</evidence>
<name>A0A0E0MZ13_ORYRU</name>
<feature type="region of interest" description="Disordered" evidence="1">
    <location>
        <begin position="1"/>
        <end position="24"/>
    </location>
</feature>
<feature type="compositionally biased region" description="Basic residues" evidence="1">
    <location>
        <begin position="15"/>
        <end position="24"/>
    </location>
</feature>
<dbReference type="AlphaFoldDB" id="A0A0E0MZ13"/>
<dbReference type="Gramene" id="ORUFI01G24850.1">
    <property type="protein sequence ID" value="ORUFI01G24850.1"/>
    <property type="gene ID" value="ORUFI01G24850"/>
</dbReference>
<sequence>MGVLRYPHRPPEQHPRRHHQRHRSHCRGHLPLHLLPLLPQQEAPEDVGCAGRGVGVHAGGDSGRASERAHAQEAFHDRRHPLRLLRLHHVLLPAHHHGESDKDEERRVHAVLPVAGVLPQRRLLDGLRAHPLRHLCDHPQRPRCHLRCHPAHPLRLLLPDHTQEDQGRQGRRDALRHLRSRCRRHRQWRQCRLRHLVTTHHPPAELISHPSHLFSSAAPRKN</sequence>
<dbReference type="EnsemblPlants" id="ORUFI01G24850.1">
    <property type="protein sequence ID" value="ORUFI01G24850.1"/>
    <property type="gene ID" value="ORUFI01G24850"/>
</dbReference>
<evidence type="ECO:0000256" key="1">
    <source>
        <dbReference type="SAM" id="MobiDB-lite"/>
    </source>
</evidence>
<proteinExistence type="predicted"/>
<accession>A0A0E0MZ13</accession>
<keyword evidence="3" id="KW-1185">Reference proteome</keyword>
<evidence type="ECO:0000313" key="3">
    <source>
        <dbReference type="Proteomes" id="UP000008022"/>
    </source>
</evidence>